<dbReference type="EMBL" id="CP034709">
    <property type="protein sequence ID" value="AZT36354.1"/>
    <property type="molecule type" value="Genomic_DNA"/>
</dbReference>
<accession>A0A3T0BVP2</accession>
<evidence type="ECO:0008006" key="3">
    <source>
        <dbReference type="Google" id="ProtNLM"/>
    </source>
</evidence>
<reference evidence="1" key="1">
    <citation type="submission" date="2018-12" db="EMBL/GenBank/DDBJ databases">
        <title>Complete genome sequences of twenty non-typhoidal Salmonella isolates from Rwanda.</title>
        <authorList>
            <person name="Byukusenge M."/>
            <person name="Li L."/>
            <person name="Subhashinie K."/>
            <person name="Nzayirambaho M."/>
            <person name="Kuchipudi S.V."/>
            <person name="Jayarao B.M."/>
        </authorList>
    </citation>
    <scope>NUCLEOTIDE SEQUENCE</scope>
    <source>
        <strain evidence="1">RSE21</strain>
        <strain evidence="2">RSE40</strain>
    </source>
</reference>
<gene>
    <name evidence="2" type="ORF">EL007_05640</name>
    <name evidence="1" type="ORF">ELZ88_05630</name>
</gene>
<dbReference type="EMBL" id="CP034698">
    <property type="protein sequence ID" value="AZT40821.1"/>
    <property type="molecule type" value="Genomic_DNA"/>
</dbReference>
<dbReference type="AlphaFoldDB" id="A0A3T0BVP2"/>
<sequence>MFDFPQPGETYRCTGFPDVVVSGVLADGIPWDMPYRCPGLVWNPYRRTYTILIRIIAGGSMAEIPLGRFLRDFTCEHPDIFKRSPENRHAVLREIAADPALQQYRARNIDNYPDDIPPVKRPAPVAHKWRNNFRPETEIKPDNSYRHYL</sequence>
<organism evidence="1">
    <name type="scientific">Salmonella enterica subsp. enterica serovar Karamoja</name>
    <dbReference type="NCBI Taxonomy" id="2500153"/>
    <lineage>
        <taxon>Bacteria</taxon>
        <taxon>Pseudomonadati</taxon>
        <taxon>Pseudomonadota</taxon>
        <taxon>Gammaproteobacteria</taxon>
        <taxon>Enterobacterales</taxon>
        <taxon>Enterobacteriaceae</taxon>
        <taxon>Salmonella</taxon>
    </lineage>
</organism>
<protein>
    <recommendedName>
        <fullName evidence="3">Prophage protein</fullName>
    </recommendedName>
</protein>
<dbReference type="RefSeq" id="WP_140212060.1">
    <property type="nucleotide sequence ID" value="NZ_CP034698.1"/>
</dbReference>
<name>A0A3T0BVP2_SALET</name>
<evidence type="ECO:0000313" key="1">
    <source>
        <dbReference type="EMBL" id="AZT36354.1"/>
    </source>
</evidence>
<evidence type="ECO:0000313" key="2">
    <source>
        <dbReference type="EMBL" id="AZT40821.1"/>
    </source>
</evidence>
<proteinExistence type="predicted"/>